<dbReference type="Pfam" id="PF12780">
    <property type="entry name" value="AAA_8"/>
    <property type="match status" value="1"/>
</dbReference>
<dbReference type="Pfam" id="PF12774">
    <property type="entry name" value="AAA_6"/>
    <property type="match status" value="2"/>
</dbReference>
<dbReference type="Proteomes" id="UP000594262">
    <property type="component" value="Unplaced"/>
</dbReference>
<dbReference type="OrthoDB" id="5956584at2759"/>
<accession>A0A7M5WW08</accession>
<dbReference type="Gene3D" id="1.20.140.100">
    <property type="entry name" value="Dynein heavy chain, N-terminal domain 2"/>
    <property type="match status" value="1"/>
</dbReference>
<feature type="domain" description="Dynein heavy chain AAA module D4" evidence="7">
    <location>
        <begin position="3110"/>
        <end position="3292"/>
    </location>
</feature>
<dbReference type="InterPro" id="IPR041466">
    <property type="entry name" value="Dynein_AAA5_ext"/>
</dbReference>
<evidence type="ECO:0000256" key="3">
    <source>
        <dbReference type="SAM" id="MobiDB-lite"/>
    </source>
</evidence>
<evidence type="ECO:0000259" key="6">
    <source>
        <dbReference type="Pfam" id="PF12774"/>
    </source>
</evidence>
<dbReference type="InterPro" id="IPR013594">
    <property type="entry name" value="Dynein_heavy_tail"/>
</dbReference>
<dbReference type="InterPro" id="IPR026983">
    <property type="entry name" value="DHC"/>
</dbReference>
<dbReference type="Pfam" id="PF12775">
    <property type="entry name" value="AAA_7"/>
    <property type="match status" value="1"/>
</dbReference>
<feature type="region of interest" description="Disordered" evidence="3">
    <location>
        <begin position="527"/>
        <end position="548"/>
    </location>
</feature>
<dbReference type="InterPro" id="IPR024317">
    <property type="entry name" value="Dynein_heavy_chain_D4_dom"/>
</dbReference>
<dbReference type="InterPro" id="IPR042228">
    <property type="entry name" value="Dynein_linker_3"/>
</dbReference>
<evidence type="ECO:0000313" key="9">
    <source>
        <dbReference type="EnsemblMetazoa" id="CLYHEMP013728.1"/>
    </source>
</evidence>
<dbReference type="Pfam" id="PF08385">
    <property type="entry name" value="DHC_N1"/>
    <property type="match status" value="2"/>
</dbReference>
<comment type="similarity">
    <text evidence="1">Belongs to the dynein heavy chain family.</text>
</comment>
<feature type="domain" description="Dynein heavy chain AAA 5 extension" evidence="8">
    <location>
        <begin position="2614"/>
        <end position="2729"/>
    </location>
</feature>
<dbReference type="Gene3D" id="3.20.180.20">
    <property type="entry name" value="Dynein heavy chain, N-terminal domain 2"/>
    <property type="match status" value="1"/>
</dbReference>
<evidence type="ECO:0000259" key="8">
    <source>
        <dbReference type="Pfam" id="PF17852"/>
    </source>
</evidence>
<sequence length="3323" mass="381116">MDERHWWITSKLLESFTKGVLEGKSVVEDFMTDGKTLKVIDKFFTDESDKVILFCIVDTNGKKSLAIADSGILSSLLQENVTEDVVVYFIKCPNVSTVTVTNVEQEIYCGEIKQSAIVSFRDLVQKNIMKFAQKHLKVSNVTVQESKSFLLEMNKYAEMLVEFSNAAEIPQQILNIPLEQSIGTFRSRQTALSANVVAEYETYLQEWMQSIEHILMEHNSEDGEEDLYQVPSSMLAHWQKRLKRLSNVMLQVKTKQCKTVMAVLMTARSKLMRRWKVFDAGLTDAYNDAKDKVKYLELLLNSCEFDITTSKNLTKTLIPNLLANIKQSDSLSRYYAKTGFLGSFLCKFSFQLVECLKSNIKSLVVKELTSQPLDLWNSINEEVLHGEHKPIKVKLKTLDTPGLTDIMTVVLTALIVHQQYLDLYKTTCDTYGVPTKNLVSAAQMLSKRLKQVVNLGDPQNNSSLVVLPTNDKSYCVTLSDIKTILRPMTIFIERINQLKDIVESLKQFHGLVLGANSLPLLNVSDLNDAEESDSESDDNEEANSRMSSALGPPLVTHMNFCQEIKTLYEALTTHLRSNITLDIVMDHEGQHRERFHQLYLHFIKIIAEMEEKVETYTKGILEMKWNTLRRLEILACFHPLTTRSSLNALFKEHYDDTLMSFTNDMERVEETYMKLKDNAPTGRNLPTLSSSINWSRQLYHQIEAPMETFKDIKIVTELQKYPLAVKTYNKLATVLLCFEEKWMEIWRNQTEPTIPKLMKSSLLAIDTNNNKLVVHSNSRMFEVFKDIRSLKRLKVSIPKSLLTISAQEKNYKFYHQQLEYFVGKYYEIEATIPKDLEKLLMPMNDAVLATFQPGISILTWDNVNVDGYLHQLDVVISDWQSIISYVNIAMKKLTQALSEMTSLLFIDKQTVFQQVWTTEDFATSCKDIIKQNYSRLSKLISNIDGLIKDVVRAMTSKTRMESAYPPHVNQNNNNSPKNVLANVKINAKYLFSQLNSIFGDQVLNIIKQCTLNTFQEFLMCCSIPQSHEEESVCFKVDITFKLPNIVLSPTLSQIQSTITDVGEFILETAYKLKLWDHVHKNSVVKLLSNDQEIQNTKALLEQAVLGISASLSSSLLVFDQFNFLWTDDMHNLYKTFEEENPDPSSHHQEVKRIIEIEHKIKDVFDEKTVGCMKLNSTPIKDSLAGFCMAWKMCYVQKLHNHGKETLNNIVNERTLFFEHLNSEIVTLQELDSVLDRTQHIIDLDNLIDEKYLPVERLYKVLTDDYEIPLPREELQTVSSLRDKWSELLVLAEKISQRLIHEHRSIFEQELDKQVKEFVVAVIRFRNSFDSQGPGVPGILPKEAALRLKNFQEQYNSFQSNMKTLHAVQKLYGIMPTPFTELEKTGTELEMLGMLYDIYKVFLKFDLEFRESLWADINLEEKHTQLNILHDNCMGVPTEIHGWYAFKKLIESINDYINLFPILYKLASKEIRNRHWLQVMHVTKKSFQLEANIFKLKFILDIDLLKHRDAIEEILCGSKAELELEMKLRHIEEEWTEQILKFQSFKSRGLVLFDQDHMNHLLDTLGDAKTTLSAMLTSKYVKPLREEAATWSLKLDEVSEVLEEWLLVEELWINLEAIFSIENMIKELPEQSTSFVKADRSYMKLMKKSSETANVLQCCLGGDVSKVLTIKQIYRELETCFKSLKGYLNEKRKVFPRFHFVPDEVLLCMLSKRLSIETVTPYIRDVILAVNRFDTITTNQNHRASIDTSRASSGSPQSLKTNLMDMPVKQQTRKKFSIAIQQRERFSMQSAFEARNSQRGSYFDYLVDSSSITVTPDTSVTAVVDSQGEKMYLDNHILLEGYVETWMSKILSEIKNSVKQLLSTSIQKLDNGVPFEEVLLNTPAQIGVISFYYYFTKETERAVLFLRSDRKSLTNLAKKFSGLSNRLSYMLSHGVYRPMNVNLSRTQKIRVENVLGLCFFAVTTIDKLIAVKMRDTNDFEWRQTVKCYAGDAQYLQTTRNNSPQPPRSHTPTRKNMSPPRSQTPRIETIDERGVQPVHIKLLDFSFTYQNEFHGCQLGSVVWVTSDKAFLNLMTSLTNGKAGCVSCDQPTGRSGIIDCLKILCGQHCFTLDCASPLSYQSIGHLFLGIIEDGSWCTFSNFDQLSSAKMNLVQYFLFNIHQFLKQPGFNKLVSNKGTNHVDGFRVTSVHPNCGVFLTTTTSYIHQQCPPSIKLHLRNISIAKPDLQRLLKIQLIARSFKSYKIITNYLVLLKDCVKNQLHRDVFTMKTYETIITQAWKNYKTLHTQENHHNSISNPNTAGGDGFINKYPSAVSSVTTFSQSHGGVRGGGGSQTPITTPAVQNAVSAEITKFELNTICKSVLTIVNASLSDSDSMLFKEIVRGVFGDHADSALFPSYVLSEEMSLLEIVKKTIGENGLSHHKLFEDKIMQLYQVSQINQGIVICGQSKTGKSTLVQILIQSLGILAEETDKENHITYHQEHINVLAVSSLEQIFGCINEAGDWVNGVFTVALKKANQSLLQHKQSTWITLDGPLHDGWCSALNGLFEQRKVYMQPDMKQHHLNKNVTFVYETHTLDHISPTVFANMSIVYMDNSALGWRPLANAWLAKQDQTYFHVLQRSFHKSVDRCLQFVQDEARCCVTLSEGSLFSSCLSMLSSLLRDHQESLAGELHIERLYLFSLIWTFGSLLIHDQERHQFNALLLSLSNALPDDDREISVFDYFVDESGEWDSWATRLSEASLDESIDSFGQIFVETVSSHRTKFLISQYMEMGNNILLAGPTGCGKTKIIQDLLKNTESKNRVTLNIAFSNSTDASFLQNFIAGNLYHRQGFVYGAKKKKTLRIFIDDIHLPKHDICDVQSSNQLLRQLVDQQMIYTLQSKHFKPKYIEGMNLLTSLNPTTLDSKSGLQRLLGRFGVFYLPQPNEKEIFSMASVILEANMSYEQGMSLPQHLHSLIVELSTKIVSAVTMNLQHHALSKFNHYKFNIGDLKHIFQMLRRCPEEERVDEQGAYLLNFWYYETQRTFLDRILNPNDIALFERTFDSQLHQLMRENKVEFEKQIFTTFLSDSHLRMHRPANSKSNKKKHVHQLLTSIDDLDKCIEAYENAFSNETGETMDIVWHSFHKEQFIKCHRILSQENRGNLITVTSAPNQMLCIVKLSTFMLSHQFFDVDCTNKASFIKCLRVAVRIAGCDNRNVSLCIQTSNLKDLDCLGALHSIMLLGEYVPLFSETEIHGLLVALRPKIKRAFSEYVTAPMKFFTKCVMKNLHVIFLTMPNENFISYLQEKYPVIVAKSHVSCIPNNYAPYLKEEIKNTLPTSSFWSHFDDTMR</sequence>
<dbReference type="InterPro" id="IPR042222">
    <property type="entry name" value="Dynein_2_N"/>
</dbReference>
<dbReference type="GO" id="GO:0051959">
    <property type="term" value="F:dynein light intermediate chain binding"/>
    <property type="evidence" value="ECO:0007669"/>
    <property type="project" value="InterPro"/>
</dbReference>
<feature type="compositionally biased region" description="Acidic residues" evidence="3">
    <location>
        <begin position="527"/>
        <end position="541"/>
    </location>
</feature>
<dbReference type="PANTHER" id="PTHR45703">
    <property type="entry name" value="DYNEIN HEAVY CHAIN"/>
    <property type="match status" value="1"/>
</dbReference>
<evidence type="ECO:0000259" key="4">
    <source>
        <dbReference type="Pfam" id="PF08385"/>
    </source>
</evidence>
<keyword evidence="2" id="KW-0175">Coiled coil</keyword>
<dbReference type="GO" id="GO:0005524">
    <property type="term" value="F:ATP binding"/>
    <property type="evidence" value="ECO:0007669"/>
    <property type="project" value="InterPro"/>
</dbReference>
<dbReference type="PANTHER" id="PTHR45703:SF8">
    <property type="entry name" value="DYNEINS HEAVY CHAIN"/>
    <property type="match status" value="1"/>
</dbReference>
<organism evidence="9 10">
    <name type="scientific">Clytia hemisphaerica</name>
    <dbReference type="NCBI Taxonomy" id="252671"/>
    <lineage>
        <taxon>Eukaryota</taxon>
        <taxon>Metazoa</taxon>
        <taxon>Cnidaria</taxon>
        <taxon>Hydrozoa</taxon>
        <taxon>Hydroidolina</taxon>
        <taxon>Leptothecata</taxon>
        <taxon>Obeliida</taxon>
        <taxon>Clytiidae</taxon>
        <taxon>Clytia</taxon>
    </lineage>
</organism>
<dbReference type="CDD" id="cd00009">
    <property type="entry name" value="AAA"/>
    <property type="match status" value="1"/>
</dbReference>
<feature type="domain" description="Dynein heavy chain tail" evidence="4">
    <location>
        <begin position="198"/>
        <end position="362"/>
    </location>
</feature>
<feature type="domain" description="Dynein heavy chain linker" evidence="5">
    <location>
        <begin position="1381"/>
        <end position="1863"/>
    </location>
</feature>
<dbReference type="InterPro" id="IPR027417">
    <property type="entry name" value="P-loop_NTPase"/>
</dbReference>
<dbReference type="SUPFAM" id="SSF52540">
    <property type="entry name" value="P-loop containing nucleoside triphosphate hydrolases"/>
    <property type="match status" value="2"/>
</dbReference>
<feature type="region of interest" description="Disordered" evidence="3">
    <location>
        <begin position="1995"/>
        <end position="2024"/>
    </location>
</feature>
<feature type="compositionally biased region" description="Polar residues" evidence="3">
    <location>
        <begin position="2008"/>
        <end position="2024"/>
    </location>
</feature>
<reference evidence="9" key="1">
    <citation type="submission" date="2021-01" db="UniProtKB">
        <authorList>
            <consortium name="EnsemblMetazoa"/>
        </authorList>
    </citation>
    <scope>IDENTIFICATION</scope>
</reference>
<keyword evidence="10" id="KW-1185">Reference proteome</keyword>
<dbReference type="Pfam" id="PF08393">
    <property type="entry name" value="DHC_N2"/>
    <property type="match status" value="1"/>
</dbReference>
<dbReference type="GO" id="GO:0030286">
    <property type="term" value="C:dynein complex"/>
    <property type="evidence" value="ECO:0007669"/>
    <property type="project" value="InterPro"/>
</dbReference>
<dbReference type="EnsemblMetazoa" id="CLYHEMT013728.1">
    <property type="protein sequence ID" value="CLYHEMP013728.1"/>
    <property type="gene ID" value="CLYHEMG013728"/>
</dbReference>
<feature type="domain" description="Dynein heavy chain hydrolytic ATP-binding dynein motor region" evidence="6">
    <location>
        <begin position="2047"/>
        <end position="2286"/>
    </location>
</feature>
<dbReference type="Gene3D" id="1.20.58.1120">
    <property type="match status" value="1"/>
</dbReference>
<dbReference type="InterPro" id="IPR035699">
    <property type="entry name" value="AAA_6"/>
</dbReference>
<dbReference type="Gene3D" id="1.10.472.130">
    <property type="match status" value="1"/>
</dbReference>
<name>A0A7M5WW08_9CNID</name>
<dbReference type="InterPro" id="IPR013602">
    <property type="entry name" value="Dynein_heavy_linker"/>
</dbReference>
<evidence type="ECO:0000256" key="1">
    <source>
        <dbReference type="ARBA" id="ARBA00008887"/>
    </source>
</evidence>
<dbReference type="Gene3D" id="1.10.287.2620">
    <property type="match status" value="1"/>
</dbReference>
<dbReference type="GO" id="GO:0045505">
    <property type="term" value="F:dynein intermediate chain binding"/>
    <property type="evidence" value="ECO:0007669"/>
    <property type="project" value="InterPro"/>
</dbReference>
<evidence type="ECO:0000259" key="7">
    <source>
        <dbReference type="Pfam" id="PF12780"/>
    </source>
</evidence>
<dbReference type="Pfam" id="PF17852">
    <property type="entry name" value="Dynein_AAA_lid"/>
    <property type="match status" value="1"/>
</dbReference>
<evidence type="ECO:0000313" key="10">
    <source>
        <dbReference type="Proteomes" id="UP000594262"/>
    </source>
</evidence>
<dbReference type="Gene3D" id="1.20.920.30">
    <property type="match status" value="1"/>
</dbReference>
<dbReference type="Gene3D" id="3.40.50.300">
    <property type="entry name" value="P-loop containing nucleotide triphosphate hydrolases"/>
    <property type="match status" value="3"/>
</dbReference>
<evidence type="ECO:0000259" key="5">
    <source>
        <dbReference type="Pfam" id="PF08393"/>
    </source>
</evidence>
<feature type="domain" description="Dynein heavy chain hydrolytic ATP-binding dynein motor region" evidence="6">
    <location>
        <begin position="2348"/>
        <end position="2449"/>
    </location>
</feature>
<evidence type="ECO:0000256" key="2">
    <source>
        <dbReference type="ARBA" id="ARBA00023054"/>
    </source>
</evidence>
<dbReference type="GO" id="GO:0007018">
    <property type="term" value="P:microtubule-based movement"/>
    <property type="evidence" value="ECO:0007669"/>
    <property type="project" value="InterPro"/>
</dbReference>
<feature type="domain" description="Dynein heavy chain tail" evidence="4">
    <location>
        <begin position="482"/>
        <end position="868"/>
    </location>
</feature>
<protein>
    <submittedName>
        <fullName evidence="9">Uncharacterized protein</fullName>
    </submittedName>
</protein>
<proteinExistence type="inferred from homology"/>